<feature type="non-terminal residue" evidence="2">
    <location>
        <position position="70"/>
    </location>
</feature>
<comment type="caution">
    <text evidence="2">The sequence shown here is derived from an EMBL/GenBank/DDBJ whole genome shotgun (WGS) entry which is preliminary data.</text>
</comment>
<organism evidence="2">
    <name type="scientific">marine sediment metagenome</name>
    <dbReference type="NCBI Taxonomy" id="412755"/>
    <lineage>
        <taxon>unclassified sequences</taxon>
        <taxon>metagenomes</taxon>
        <taxon>ecological metagenomes</taxon>
    </lineage>
</organism>
<feature type="region of interest" description="Disordered" evidence="1">
    <location>
        <begin position="1"/>
        <end position="26"/>
    </location>
</feature>
<proteinExistence type="predicted"/>
<dbReference type="AlphaFoldDB" id="A0A0F9CT62"/>
<protein>
    <submittedName>
        <fullName evidence="2">Uncharacterized protein</fullName>
    </submittedName>
</protein>
<accession>A0A0F9CT62</accession>
<evidence type="ECO:0000313" key="2">
    <source>
        <dbReference type="EMBL" id="KKK99756.1"/>
    </source>
</evidence>
<name>A0A0F9CT62_9ZZZZ</name>
<feature type="compositionally biased region" description="Polar residues" evidence="1">
    <location>
        <begin position="1"/>
        <end position="15"/>
    </location>
</feature>
<dbReference type="EMBL" id="LAZR01045067">
    <property type="protein sequence ID" value="KKK99756.1"/>
    <property type="molecule type" value="Genomic_DNA"/>
</dbReference>
<reference evidence="2" key="1">
    <citation type="journal article" date="2015" name="Nature">
        <title>Complex archaea that bridge the gap between prokaryotes and eukaryotes.</title>
        <authorList>
            <person name="Spang A."/>
            <person name="Saw J.H."/>
            <person name="Jorgensen S.L."/>
            <person name="Zaremba-Niedzwiedzka K."/>
            <person name="Martijn J."/>
            <person name="Lind A.E."/>
            <person name="van Eijk R."/>
            <person name="Schleper C."/>
            <person name="Guy L."/>
            <person name="Ettema T.J."/>
        </authorList>
    </citation>
    <scope>NUCLEOTIDE SEQUENCE</scope>
</reference>
<gene>
    <name evidence="2" type="ORF">LCGC14_2629580</name>
</gene>
<evidence type="ECO:0000256" key="1">
    <source>
        <dbReference type="SAM" id="MobiDB-lite"/>
    </source>
</evidence>
<sequence>MSYTPPSLSGFNASAPSDDGSEVESNSLQWARDIVAKIGTPLKTFAEAINTAVKNRFDVTPDYSETAAET</sequence>